<name>A0A450SU54_9GAMM</name>
<dbReference type="EMBL" id="CAADFA010000200">
    <property type="protein sequence ID" value="VFJ57468.1"/>
    <property type="molecule type" value="Genomic_DNA"/>
</dbReference>
<protein>
    <submittedName>
        <fullName evidence="4">p-47 protein</fullName>
    </submittedName>
</protein>
<dbReference type="EMBL" id="CAADFL010000189">
    <property type="protein sequence ID" value="VFK11535.1"/>
    <property type="molecule type" value="Genomic_DNA"/>
</dbReference>
<reference evidence="4" key="1">
    <citation type="submission" date="2019-02" db="EMBL/GenBank/DDBJ databases">
        <authorList>
            <person name="Gruber-Vodicka R. H."/>
            <person name="Seah K. B. B."/>
        </authorList>
    </citation>
    <scope>NUCLEOTIDE SEQUENCE</scope>
    <source>
        <strain evidence="5">BECK_BZ163</strain>
        <strain evidence="6">BECK_BZ164</strain>
        <strain evidence="4">BECK_BZ165</strain>
    </source>
</reference>
<evidence type="ECO:0000313" key="5">
    <source>
        <dbReference type="EMBL" id="VFJ57700.1"/>
    </source>
</evidence>
<evidence type="ECO:0000256" key="2">
    <source>
        <dbReference type="ARBA" id="ARBA00035010"/>
    </source>
</evidence>
<dbReference type="Pfam" id="PF06597">
    <property type="entry name" value="Clostridium_P47"/>
    <property type="match status" value="1"/>
</dbReference>
<organism evidence="4">
    <name type="scientific">Candidatus Kentrum sp. FM</name>
    <dbReference type="NCBI Taxonomy" id="2126340"/>
    <lineage>
        <taxon>Bacteria</taxon>
        <taxon>Pseudomonadati</taxon>
        <taxon>Pseudomonadota</taxon>
        <taxon>Gammaproteobacteria</taxon>
        <taxon>Candidatus Kentrum</taxon>
    </lineage>
</organism>
<sequence length="217" mass="23706">MSTAKFATPDSSYLGVLALTQPGKVQTASMSQQIDGRMGAVFPKADSVFAISHELFVKKWLLPGVFLAVPNSKSSDWTIKGSTISNNRDMMIGNIYANKDHTKTTELHVKKGSWNLTLKESLIELDVSSMEFEWLAKRKVTGTYWDCFELELKSGTEQETVEIPITTSQEASELVAKEAEDISVKWPNASAGAEGFALDEVILDGALILGGRIVEGT</sequence>
<evidence type="ECO:0000313" key="6">
    <source>
        <dbReference type="EMBL" id="VFK11535.1"/>
    </source>
</evidence>
<dbReference type="EMBL" id="CAADEZ010000198">
    <property type="protein sequence ID" value="VFJ57700.1"/>
    <property type="molecule type" value="Genomic_DNA"/>
</dbReference>
<evidence type="ECO:0000256" key="1">
    <source>
        <dbReference type="ARBA" id="ARBA00023026"/>
    </source>
</evidence>
<proteinExistence type="inferred from homology"/>
<gene>
    <name evidence="5" type="ORF">BECKFM1743A_GA0114220_101982</name>
    <name evidence="6" type="ORF">BECKFM1743B_GA0114221_101895</name>
    <name evidence="4" type="ORF">BECKFM1743C_GA0114222_102002</name>
</gene>
<feature type="domain" description="Protein OrfX2/OrfX3/P47" evidence="3">
    <location>
        <begin position="10"/>
        <end position="109"/>
    </location>
</feature>
<dbReference type="InterPro" id="IPR010567">
    <property type="entry name" value="OrfX2/OrfX3/P47"/>
</dbReference>
<evidence type="ECO:0000259" key="3">
    <source>
        <dbReference type="Pfam" id="PF06597"/>
    </source>
</evidence>
<keyword evidence="1" id="KW-0843">Virulence</keyword>
<evidence type="ECO:0000313" key="4">
    <source>
        <dbReference type="EMBL" id="VFJ57468.1"/>
    </source>
</evidence>
<accession>A0A450SU54</accession>
<dbReference type="AlphaFoldDB" id="A0A450SU54"/>
<comment type="similarity">
    <text evidence="2">Belongs to the TULIP P47 family.</text>
</comment>